<dbReference type="Pfam" id="PF01467">
    <property type="entry name" value="CTP_transf_like"/>
    <property type="match status" value="1"/>
</dbReference>
<evidence type="ECO:0000313" key="13">
    <source>
        <dbReference type="EMBL" id="MDP4537091.1"/>
    </source>
</evidence>
<evidence type="ECO:0000256" key="10">
    <source>
        <dbReference type="ARBA" id="ARBA00048721"/>
    </source>
</evidence>
<dbReference type="Proteomes" id="UP001231616">
    <property type="component" value="Unassembled WGS sequence"/>
</dbReference>
<comment type="function">
    <text evidence="1 11">Catalyzes the reversible adenylation of nicotinate mononucleotide (NaMN) to nicotinic acid adenine dinucleotide (NaAD).</text>
</comment>
<reference evidence="13 14" key="1">
    <citation type="submission" date="2023-08" db="EMBL/GenBank/DDBJ databases">
        <authorList>
            <person name="Joshi A."/>
            <person name="Thite S."/>
        </authorList>
    </citation>
    <scope>NUCLEOTIDE SEQUENCE [LARGE SCALE GENOMIC DNA]</scope>
    <source>
        <strain evidence="13 14">AC40</strain>
    </source>
</reference>
<comment type="catalytic activity">
    <reaction evidence="10 11">
        <text>nicotinate beta-D-ribonucleotide + ATP + H(+) = deamido-NAD(+) + diphosphate</text>
        <dbReference type="Rhea" id="RHEA:22860"/>
        <dbReference type="ChEBI" id="CHEBI:15378"/>
        <dbReference type="ChEBI" id="CHEBI:30616"/>
        <dbReference type="ChEBI" id="CHEBI:33019"/>
        <dbReference type="ChEBI" id="CHEBI:57502"/>
        <dbReference type="ChEBI" id="CHEBI:58437"/>
        <dbReference type="EC" id="2.7.7.18"/>
    </reaction>
</comment>
<dbReference type="EC" id="2.7.7.18" evidence="11"/>
<evidence type="ECO:0000256" key="7">
    <source>
        <dbReference type="ARBA" id="ARBA00022741"/>
    </source>
</evidence>
<keyword evidence="9 11" id="KW-0520">NAD</keyword>
<evidence type="ECO:0000313" key="14">
    <source>
        <dbReference type="Proteomes" id="UP001231616"/>
    </source>
</evidence>
<dbReference type="PANTHER" id="PTHR39321:SF3">
    <property type="entry name" value="PHOSPHOPANTETHEINE ADENYLYLTRANSFERASE"/>
    <property type="match status" value="1"/>
</dbReference>
<accession>A0ABT9H198</accession>
<evidence type="ECO:0000256" key="11">
    <source>
        <dbReference type="HAMAP-Rule" id="MF_00244"/>
    </source>
</evidence>
<comment type="caution">
    <text evidence="13">The sequence shown here is derived from an EMBL/GenBank/DDBJ whole genome shotgun (WGS) entry which is preliminary data.</text>
</comment>
<protein>
    <recommendedName>
        <fullName evidence="11">Probable nicotinate-nucleotide adenylyltransferase</fullName>
        <ecNumber evidence="11">2.7.7.18</ecNumber>
    </recommendedName>
    <alternativeName>
        <fullName evidence="11">Deamido-NAD(+) diphosphorylase</fullName>
    </alternativeName>
    <alternativeName>
        <fullName evidence="11">Deamido-NAD(+) pyrophosphorylase</fullName>
    </alternativeName>
    <alternativeName>
        <fullName evidence="11">Nicotinate mononucleotide adenylyltransferase</fullName>
        <shortName evidence="11">NaMN adenylyltransferase</shortName>
    </alternativeName>
</protein>
<evidence type="ECO:0000256" key="2">
    <source>
        <dbReference type="ARBA" id="ARBA00005019"/>
    </source>
</evidence>
<dbReference type="NCBIfam" id="TIGR00482">
    <property type="entry name" value="nicotinate (nicotinamide) nucleotide adenylyltransferase"/>
    <property type="match status" value="1"/>
</dbReference>
<evidence type="ECO:0000256" key="5">
    <source>
        <dbReference type="ARBA" id="ARBA00022679"/>
    </source>
</evidence>
<dbReference type="SUPFAM" id="SSF52374">
    <property type="entry name" value="Nucleotidylyl transferase"/>
    <property type="match status" value="1"/>
</dbReference>
<evidence type="ECO:0000256" key="9">
    <source>
        <dbReference type="ARBA" id="ARBA00023027"/>
    </source>
</evidence>
<evidence type="ECO:0000256" key="1">
    <source>
        <dbReference type="ARBA" id="ARBA00002324"/>
    </source>
</evidence>
<evidence type="ECO:0000256" key="8">
    <source>
        <dbReference type="ARBA" id="ARBA00022840"/>
    </source>
</evidence>
<keyword evidence="6 11" id="KW-0548">Nucleotidyltransferase</keyword>
<name>A0ABT9H198_9GAMM</name>
<comment type="pathway">
    <text evidence="2 11">Cofactor biosynthesis; NAD(+) biosynthesis; deamido-NAD(+) from nicotinate D-ribonucleotide: step 1/1.</text>
</comment>
<dbReference type="CDD" id="cd02165">
    <property type="entry name" value="NMNAT"/>
    <property type="match status" value="1"/>
</dbReference>
<dbReference type="HAMAP" id="MF_00244">
    <property type="entry name" value="NaMN_adenylyltr"/>
    <property type="match status" value="1"/>
</dbReference>
<keyword evidence="4 11" id="KW-0662">Pyridine nucleotide biosynthesis</keyword>
<evidence type="ECO:0000256" key="6">
    <source>
        <dbReference type="ARBA" id="ARBA00022695"/>
    </source>
</evidence>
<keyword evidence="14" id="KW-1185">Reference proteome</keyword>
<dbReference type="InterPro" id="IPR005248">
    <property type="entry name" value="NadD/NMNAT"/>
</dbReference>
<gene>
    <name evidence="11 13" type="primary">nadD</name>
    <name evidence="13" type="ORF">Q3O60_12905</name>
</gene>
<dbReference type="Gene3D" id="3.40.50.620">
    <property type="entry name" value="HUPs"/>
    <property type="match status" value="1"/>
</dbReference>
<dbReference type="EMBL" id="JAUZVZ010000019">
    <property type="protein sequence ID" value="MDP4537091.1"/>
    <property type="molecule type" value="Genomic_DNA"/>
</dbReference>
<dbReference type="NCBIfam" id="NF000839">
    <property type="entry name" value="PRK00071.1-1"/>
    <property type="match status" value="1"/>
</dbReference>
<feature type="domain" description="Cytidyltransferase-like" evidence="12">
    <location>
        <begin position="20"/>
        <end position="196"/>
    </location>
</feature>
<dbReference type="InterPro" id="IPR004821">
    <property type="entry name" value="Cyt_trans-like"/>
</dbReference>
<keyword evidence="8 11" id="KW-0067">ATP-binding</keyword>
<organism evidence="13 14">
    <name type="scientific">Alkalimonas collagenimarina</name>
    <dbReference type="NCBI Taxonomy" id="400390"/>
    <lineage>
        <taxon>Bacteria</taxon>
        <taxon>Pseudomonadati</taxon>
        <taxon>Pseudomonadota</taxon>
        <taxon>Gammaproteobacteria</taxon>
        <taxon>Alkalimonas</taxon>
    </lineage>
</organism>
<dbReference type="RefSeq" id="WP_305894355.1">
    <property type="nucleotide sequence ID" value="NZ_JAUZVZ010000019.1"/>
</dbReference>
<evidence type="ECO:0000259" key="12">
    <source>
        <dbReference type="Pfam" id="PF01467"/>
    </source>
</evidence>
<dbReference type="PANTHER" id="PTHR39321">
    <property type="entry name" value="NICOTINATE-NUCLEOTIDE ADENYLYLTRANSFERASE-RELATED"/>
    <property type="match status" value="1"/>
</dbReference>
<dbReference type="NCBIfam" id="TIGR00125">
    <property type="entry name" value="cyt_tran_rel"/>
    <property type="match status" value="1"/>
</dbReference>
<dbReference type="InterPro" id="IPR014729">
    <property type="entry name" value="Rossmann-like_a/b/a_fold"/>
</dbReference>
<proteinExistence type="inferred from homology"/>
<sequence>MTSIKSKLPQTTPLQPVIGIFGGTFDPIHIGHVHCALQVLQQCPLEQVRLMPCHLPPHRVTPGVSAQQRAEMVQLAIAEHPQLILETLELEQHRPSYSAISLQQLQQRYPKHKLAFIMGMDAFNQFTSWHRWQDILHCADLIVCQRPEHSQLSSDSKALLTQHQMFDVQQLQQQQTGRILLLDNPLQDMSATSLRQQLAHSQTPPKGLDTAVWNYIQQHQLYKGSHPAAAIKK</sequence>
<keyword evidence="7 11" id="KW-0547">Nucleotide-binding</keyword>
<keyword evidence="5 11" id="KW-0808">Transferase</keyword>
<comment type="similarity">
    <text evidence="3 11">Belongs to the NadD family.</text>
</comment>
<evidence type="ECO:0000256" key="4">
    <source>
        <dbReference type="ARBA" id="ARBA00022642"/>
    </source>
</evidence>
<dbReference type="GO" id="GO:0004515">
    <property type="term" value="F:nicotinate-nucleotide adenylyltransferase activity"/>
    <property type="evidence" value="ECO:0007669"/>
    <property type="project" value="UniProtKB-EC"/>
</dbReference>
<evidence type="ECO:0000256" key="3">
    <source>
        <dbReference type="ARBA" id="ARBA00009014"/>
    </source>
</evidence>